<dbReference type="PANTHER" id="PTHR10343">
    <property type="entry name" value="5'-AMP-ACTIVATED PROTEIN KINASE , BETA SUBUNIT"/>
    <property type="match status" value="1"/>
</dbReference>
<keyword evidence="6" id="KW-1185">Reference proteome</keyword>
<dbReference type="PANTHER" id="PTHR10343:SF84">
    <property type="entry name" value="5'-AMP-ACTIVATED PROTEIN KINASE SUBUNIT BETA-1"/>
    <property type="match status" value="1"/>
</dbReference>
<evidence type="ECO:0000256" key="3">
    <source>
        <dbReference type="SAM" id="Phobius"/>
    </source>
</evidence>
<dbReference type="Pfam" id="PF16561">
    <property type="entry name" value="AMPK1_CBM"/>
    <property type="match status" value="1"/>
</dbReference>
<gene>
    <name evidence="5" type="ORF">CBER1_10187</name>
</gene>
<dbReference type="Proteomes" id="UP000237631">
    <property type="component" value="Unassembled WGS sequence"/>
</dbReference>
<dbReference type="InterPro" id="IPR014756">
    <property type="entry name" value="Ig_E-set"/>
</dbReference>
<dbReference type="EMBL" id="PNEN01000543">
    <property type="protein sequence ID" value="PPJ55344.1"/>
    <property type="molecule type" value="Genomic_DNA"/>
</dbReference>
<dbReference type="AlphaFoldDB" id="A0A2S6C6J1"/>
<evidence type="ECO:0000313" key="6">
    <source>
        <dbReference type="Proteomes" id="UP000237631"/>
    </source>
</evidence>
<protein>
    <recommendedName>
        <fullName evidence="4">AMP-activated protein kinase glycogen-binding domain-containing protein</fullName>
    </recommendedName>
</protein>
<keyword evidence="3" id="KW-0812">Transmembrane</keyword>
<feature type="region of interest" description="Disordered" evidence="2">
    <location>
        <begin position="137"/>
        <end position="199"/>
    </location>
</feature>
<evidence type="ECO:0000256" key="1">
    <source>
        <dbReference type="ARBA" id="ARBA00010926"/>
    </source>
</evidence>
<feature type="compositionally biased region" description="Basic and acidic residues" evidence="2">
    <location>
        <begin position="311"/>
        <end position="322"/>
    </location>
</feature>
<dbReference type="OrthoDB" id="5350410at2759"/>
<keyword evidence="3" id="KW-0472">Membrane</keyword>
<comment type="similarity">
    <text evidence="1">Belongs to the 5'-AMP-activated protein kinase beta subunit family.</text>
</comment>
<dbReference type="CDD" id="cd02859">
    <property type="entry name" value="E_set_AMPKbeta_like_N"/>
    <property type="match status" value="1"/>
</dbReference>
<dbReference type="InterPro" id="IPR013783">
    <property type="entry name" value="Ig-like_fold"/>
</dbReference>
<keyword evidence="3" id="KW-1133">Transmembrane helix</keyword>
<sequence>MTSKQSDNPTSSPQSSIDAIVQAPVAKVVGALRPLVSLRPSWIGPKAPARPVTPGAVAMTIPVTMEYTSPGLQPPVYIATSLSDPQWEPIEMEGTKNEGGEYKFSKTFNVQEGEYQYKLRLGPGDWWVCDEHEPQVDDGMGNKNNLVTVKPGQPQHDRTDSVHDHGVPLMPHESANQPPPVSPLLQSERNAPPATPGVEHQAPFFAHETLAPAKSAEKHDEEPEHEQHSPLLPHESASPLHEAVSPLFHHESTAIDDQKHEDHPDKSPLLGRRKHSGDSIPQEADPNEPGLEHFPTDHSGILDSIARTKKSLAEDQTHDDHSPSPSPPAKAVKASPSMPSLAEDAKEEELADAKKKPQVAIAEGDNRPAAPITPPMTPTKEKQADPIIERIQEKALTIKETVQAAAGQAAEKVDKTNYSAILTGSVFAFAVALTAVGLWFFSEGGKSLDVMDS</sequence>
<feature type="transmembrane region" description="Helical" evidence="3">
    <location>
        <begin position="418"/>
        <end position="441"/>
    </location>
</feature>
<feature type="region of interest" description="Disordered" evidence="2">
    <location>
        <begin position="311"/>
        <end position="383"/>
    </location>
</feature>
<dbReference type="InterPro" id="IPR050827">
    <property type="entry name" value="CRP1_MDG1_kinase"/>
</dbReference>
<feature type="compositionally biased region" description="Basic and acidic residues" evidence="2">
    <location>
        <begin position="215"/>
        <end position="228"/>
    </location>
</feature>
<dbReference type="Gene3D" id="2.60.40.10">
    <property type="entry name" value="Immunoglobulins"/>
    <property type="match status" value="1"/>
</dbReference>
<proteinExistence type="inferred from homology"/>
<feature type="region of interest" description="Disordered" evidence="2">
    <location>
        <begin position="214"/>
        <end position="236"/>
    </location>
</feature>
<comment type="caution">
    <text evidence="5">The sequence shown here is derived from an EMBL/GenBank/DDBJ whole genome shotgun (WGS) entry which is preliminary data.</text>
</comment>
<organism evidence="5 6">
    <name type="scientific">Cercospora berteroae</name>
    <dbReference type="NCBI Taxonomy" id="357750"/>
    <lineage>
        <taxon>Eukaryota</taxon>
        <taxon>Fungi</taxon>
        <taxon>Dikarya</taxon>
        <taxon>Ascomycota</taxon>
        <taxon>Pezizomycotina</taxon>
        <taxon>Dothideomycetes</taxon>
        <taxon>Dothideomycetidae</taxon>
        <taxon>Mycosphaerellales</taxon>
        <taxon>Mycosphaerellaceae</taxon>
        <taxon>Cercospora</taxon>
    </lineage>
</organism>
<accession>A0A2S6C6J1</accession>
<feature type="compositionally biased region" description="Basic and acidic residues" evidence="2">
    <location>
        <begin position="252"/>
        <end position="266"/>
    </location>
</feature>
<evidence type="ECO:0000259" key="4">
    <source>
        <dbReference type="Pfam" id="PF16561"/>
    </source>
</evidence>
<name>A0A2S6C6J1_9PEZI</name>
<reference evidence="6" key="1">
    <citation type="journal article" date="2017" name="bioRxiv">
        <title>Conservation of a gene cluster reveals novel cercosporin biosynthetic mechanisms and extends production to the genus Colletotrichum.</title>
        <authorList>
            <person name="de Jonge R."/>
            <person name="Ebert M.K."/>
            <person name="Huitt-Roehl C.R."/>
            <person name="Pal P."/>
            <person name="Suttle J.C."/>
            <person name="Spanner R.E."/>
            <person name="Neubauer J.D."/>
            <person name="Jurick W.M.II."/>
            <person name="Stott K.A."/>
            <person name="Secor G.A."/>
            <person name="Thomma B.P.H.J."/>
            <person name="Van de Peer Y."/>
            <person name="Townsend C.A."/>
            <person name="Bolton M.D."/>
        </authorList>
    </citation>
    <scope>NUCLEOTIDE SEQUENCE [LARGE SCALE GENOMIC DNA]</scope>
    <source>
        <strain evidence="6">CBS538.71</strain>
    </source>
</reference>
<dbReference type="InterPro" id="IPR032640">
    <property type="entry name" value="AMPK1_CBM"/>
</dbReference>
<evidence type="ECO:0000256" key="2">
    <source>
        <dbReference type="SAM" id="MobiDB-lite"/>
    </source>
</evidence>
<feature type="domain" description="AMP-activated protein kinase glycogen-binding" evidence="4">
    <location>
        <begin position="62"/>
        <end position="151"/>
    </location>
</feature>
<feature type="compositionally biased region" description="Low complexity" evidence="2">
    <location>
        <begin position="329"/>
        <end position="342"/>
    </location>
</feature>
<dbReference type="SUPFAM" id="SSF81296">
    <property type="entry name" value="E set domains"/>
    <property type="match status" value="1"/>
</dbReference>
<evidence type="ECO:0000313" key="5">
    <source>
        <dbReference type="EMBL" id="PPJ55344.1"/>
    </source>
</evidence>
<feature type="compositionally biased region" description="Basic and acidic residues" evidence="2">
    <location>
        <begin position="155"/>
        <end position="166"/>
    </location>
</feature>
<feature type="region of interest" description="Disordered" evidence="2">
    <location>
        <begin position="252"/>
        <end position="298"/>
    </location>
</feature>